<keyword evidence="2" id="KW-1185">Reference proteome</keyword>
<gene>
    <name evidence="1" type="ORF">FA13DRAFT_1614161</name>
</gene>
<dbReference type="EMBL" id="QPFP01000017">
    <property type="protein sequence ID" value="TEB31822.1"/>
    <property type="molecule type" value="Genomic_DNA"/>
</dbReference>
<sequence length="102" mass="11924">VWSSLPSMTALRWSNFPWPMIKRPSNPEDLTTAAIEGYVLSQFYPDKSKADKDRVKEYIRRWHPDRFETKLLNKVVEEEKERVREGAGSVARSLNDILAKMN</sequence>
<feature type="non-terminal residue" evidence="1">
    <location>
        <position position="1"/>
    </location>
</feature>
<feature type="non-terminal residue" evidence="1">
    <location>
        <position position="102"/>
    </location>
</feature>
<evidence type="ECO:0008006" key="3">
    <source>
        <dbReference type="Google" id="ProtNLM"/>
    </source>
</evidence>
<name>A0A4Y7TE27_COPMI</name>
<accession>A0A4Y7TE27</accession>
<dbReference type="AlphaFoldDB" id="A0A4Y7TE27"/>
<dbReference type="Proteomes" id="UP000298030">
    <property type="component" value="Unassembled WGS sequence"/>
</dbReference>
<comment type="caution">
    <text evidence="1">The sequence shown here is derived from an EMBL/GenBank/DDBJ whole genome shotgun (WGS) entry which is preliminary data.</text>
</comment>
<evidence type="ECO:0000313" key="2">
    <source>
        <dbReference type="Proteomes" id="UP000298030"/>
    </source>
</evidence>
<dbReference type="STRING" id="71717.A0A4Y7TE27"/>
<protein>
    <recommendedName>
        <fullName evidence="3">J domain-containing protein</fullName>
    </recommendedName>
</protein>
<organism evidence="1 2">
    <name type="scientific">Coprinellus micaceus</name>
    <name type="common">Glistening ink-cap mushroom</name>
    <name type="synonym">Coprinus micaceus</name>
    <dbReference type="NCBI Taxonomy" id="71717"/>
    <lineage>
        <taxon>Eukaryota</taxon>
        <taxon>Fungi</taxon>
        <taxon>Dikarya</taxon>
        <taxon>Basidiomycota</taxon>
        <taxon>Agaricomycotina</taxon>
        <taxon>Agaricomycetes</taxon>
        <taxon>Agaricomycetidae</taxon>
        <taxon>Agaricales</taxon>
        <taxon>Agaricineae</taxon>
        <taxon>Psathyrellaceae</taxon>
        <taxon>Coprinellus</taxon>
    </lineage>
</organism>
<proteinExistence type="predicted"/>
<reference evidence="1 2" key="1">
    <citation type="journal article" date="2019" name="Nat. Ecol. Evol.">
        <title>Megaphylogeny resolves global patterns of mushroom evolution.</title>
        <authorList>
            <person name="Varga T."/>
            <person name="Krizsan K."/>
            <person name="Foldi C."/>
            <person name="Dima B."/>
            <person name="Sanchez-Garcia M."/>
            <person name="Sanchez-Ramirez S."/>
            <person name="Szollosi G.J."/>
            <person name="Szarkandi J.G."/>
            <person name="Papp V."/>
            <person name="Albert L."/>
            <person name="Andreopoulos W."/>
            <person name="Angelini C."/>
            <person name="Antonin V."/>
            <person name="Barry K.W."/>
            <person name="Bougher N.L."/>
            <person name="Buchanan P."/>
            <person name="Buyck B."/>
            <person name="Bense V."/>
            <person name="Catcheside P."/>
            <person name="Chovatia M."/>
            <person name="Cooper J."/>
            <person name="Damon W."/>
            <person name="Desjardin D."/>
            <person name="Finy P."/>
            <person name="Geml J."/>
            <person name="Haridas S."/>
            <person name="Hughes K."/>
            <person name="Justo A."/>
            <person name="Karasinski D."/>
            <person name="Kautmanova I."/>
            <person name="Kiss B."/>
            <person name="Kocsube S."/>
            <person name="Kotiranta H."/>
            <person name="LaButti K.M."/>
            <person name="Lechner B.E."/>
            <person name="Liimatainen K."/>
            <person name="Lipzen A."/>
            <person name="Lukacs Z."/>
            <person name="Mihaltcheva S."/>
            <person name="Morgado L.N."/>
            <person name="Niskanen T."/>
            <person name="Noordeloos M.E."/>
            <person name="Ohm R.A."/>
            <person name="Ortiz-Santana B."/>
            <person name="Ovrebo C."/>
            <person name="Racz N."/>
            <person name="Riley R."/>
            <person name="Savchenko A."/>
            <person name="Shiryaev A."/>
            <person name="Soop K."/>
            <person name="Spirin V."/>
            <person name="Szebenyi C."/>
            <person name="Tomsovsky M."/>
            <person name="Tulloss R.E."/>
            <person name="Uehling J."/>
            <person name="Grigoriev I.V."/>
            <person name="Vagvolgyi C."/>
            <person name="Papp T."/>
            <person name="Martin F.M."/>
            <person name="Miettinen O."/>
            <person name="Hibbett D.S."/>
            <person name="Nagy L.G."/>
        </authorList>
    </citation>
    <scope>NUCLEOTIDE SEQUENCE [LARGE SCALE GENOMIC DNA]</scope>
    <source>
        <strain evidence="1 2">FP101781</strain>
    </source>
</reference>
<dbReference type="OrthoDB" id="412109at2759"/>
<evidence type="ECO:0000313" key="1">
    <source>
        <dbReference type="EMBL" id="TEB31822.1"/>
    </source>
</evidence>